<reference evidence="1" key="1">
    <citation type="submission" date="2022-05" db="EMBL/GenBank/DDBJ databases">
        <title>Chromosome-level genome of Chaenocephalus aceratus.</title>
        <authorList>
            <person name="Park H."/>
        </authorList>
    </citation>
    <scope>NUCLEOTIDE SEQUENCE</scope>
    <source>
        <strain evidence="1">KU_202001</strain>
    </source>
</reference>
<gene>
    <name evidence="1" type="ORF">KUCAC02_030200</name>
</gene>
<proteinExistence type="predicted"/>
<dbReference type="EMBL" id="CM043789">
    <property type="protein sequence ID" value="KAI4826767.1"/>
    <property type="molecule type" value="Genomic_DNA"/>
</dbReference>
<evidence type="ECO:0000313" key="1">
    <source>
        <dbReference type="EMBL" id="KAI4826767.1"/>
    </source>
</evidence>
<comment type="caution">
    <text evidence="1">The sequence shown here is derived from an EMBL/GenBank/DDBJ whole genome shotgun (WGS) entry which is preliminary data.</text>
</comment>
<feature type="non-terminal residue" evidence="1">
    <location>
        <position position="1"/>
    </location>
</feature>
<dbReference type="Proteomes" id="UP001057452">
    <property type="component" value="Chromosome 5"/>
</dbReference>
<name>A0ACB9XJC4_CHAAC</name>
<accession>A0ACB9XJC4</accession>
<organism evidence="1 2">
    <name type="scientific">Chaenocephalus aceratus</name>
    <name type="common">Blackfin icefish</name>
    <name type="synonym">Chaenichthys aceratus</name>
    <dbReference type="NCBI Taxonomy" id="36190"/>
    <lineage>
        <taxon>Eukaryota</taxon>
        <taxon>Metazoa</taxon>
        <taxon>Chordata</taxon>
        <taxon>Craniata</taxon>
        <taxon>Vertebrata</taxon>
        <taxon>Euteleostomi</taxon>
        <taxon>Actinopterygii</taxon>
        <taxon>Neopterygii</taxon>
        <taxon>Teleostei</taxon>
        <taxon>Neoteleostei</taxon>
        <taxon>Acanthomorphata</taxon>
        <taxon>Eupercaria</taxon>
        <taxon>Perciformes</taxon>
        <taxon>Notothenioidei</taxon>
        <taxon>Channichthyidae</taxon>
        <taxon>Chaenocephalus</taxon>
    </lineage>
</organism>
<sequence>VDPPVSFNPLFPTTTSYRNHPATSSQGPYYHSSGPSSRDQTTLTLTKDLRRLLERPEPHSQIQHDPSGPAGAALSPLQLEEPTLHSYLQHCDLEMNGKVNPTAEKITGLQKGHHGVRTCPQKARRTPGPLVLPGVLFERQLRLGSAQTPCAEIPKQRSANRDGCTSR</sequence>
<evidence type="ECO:0000313" key="2">
    <source>
        <dbReference type="Proteomes" id="UP001057452"/>
    </source>
</evidence>
<keyword evidence="2" id="KW-1185">Reference proteome</keyword>
<protein>
    <submittedName>
        <fullName evidence="1">Uncharacterized protein</fullName>
    </submittedName>
</protein>